<comment type="catalytic activity">
    <reaction evidence="8 9">
        <text>GTP + H2O = GDP + phosphate + H(+)</text>
        <dbReference type="Rhea" id="RHEA:19669"/>
        <dbReference type="ChEBI" id="CHEBI:15377"/>
        <dbReference type="ChEBI" id="CHEBI:15378"/>
        <dbReference type="ChEBI" id="CHEBI:37565"/>
        <dbReference type="ChEBI" id="CHEBI:43474"/>
        <dbReference type="ChEBI" id="CHEBI:58189"/>
        <dbReference type="EC" id="3.6.5.4"/>
    </reaction>
</comment>
<dbReference type="SMART" id="SM00963">
    <property type="entry name" value="SRP54_N"/>
    <property type="match status" value="1"/>
</dbReference>
<feature type="binding site" evidence="9">
    <location>
        <begin position="246"/>
        <end position="253"/>
    </location>
    <ligand>
        <name>GTP</name>
        <dbReference type="ChEBI" id="CHEBI:37565"/>
    </ligand>
</feature>
<dbReference type="GO" id="GO:0006612">
    <property type="term" value="P:protein targeting to membrane"/>
    <property type="evidence" value="ECO:0007669"/>
    <property type="project" value="UniProtKB-UniRule"/>
</dbReference>
<dbReference type="SUPFAM" id="SSF52540">
    <property type="entry name" value="P-loop containing nucleoside triphosphate hydrolases"/>
    <property type="match status" value="1"/>
</dbReference>
<evidence type="ECO:0000256" key="5">
    <source>
        <dbReference type="ARBA" id="ARBA00023134"/>
    </source>
</evidence>
<feature type="compositionally biased region" description="Acidic residues" evidence="10">
    <location>
        <begin position="117"/>
        <end position="137"/>
    </location>
</feature>
<comment type="function">
    <text evidence="9">Involved in targeting and insertion of nascent membrane proteins into the cytoplasmic membrane. Acts as a receptor for the complex formed by the signal recognition particle (SRP) and the ribosome-nascent chain (RNC).</text>
</comment>
<comment type="subcellular location">
    <subcellularLocation>
        <location evidence="9">Cell membrane</location>
        <topology evidence="9">Peripheral membrane protein</topology>
        <orientation evidence="9">Cytoplasmic side</orientation>
    </subcellularLocation>
    <subcellularLocation>
        <location evidence="9">Cytoplasm</location>
    </subcellularLocation>
</comment>
<dbReference type="CDD" id="cd17874">
    <property type="entry name" value="FtsY"/>
    <property type="match status" value="1"/>
</dbReference>
<dbReference type="PANTHER" id="PTHR43134:SF1">
    <property type="entry name" value="SIGNAL RECOGNITION PARTICLE RECEPTOR SUBUNIT ALPHA"/>
    <property type="match status" value="1"/>
</dbReference>
<dbReference type="GO" id="GO:0005737">
    <property type="term" value="C:cytoplasm"/>
    <property type="evidence" value="ECO:0007669"/>
    <property type="project" value="UniProtKB-SubCell"/>
</dbReference>
<dbReference type="EMBL" id="JAUONS010000001">
    <property type="protein sequence ID" value="MDO6360926.1"/>
    <property type="molecule type" value="Genomic_DNA"/>
</dbReference>
<keyword evidence="2 9" id="KW-0963">Cytoplasm</keyword>
<keyword evidence="5 9" id="KW-0342">GTP-binding</keyword>
<dbReference type="Proteomes" id="UP001169713">
    <property type="component" value="Unassembled WGS sequence"/>
</dbReference>
<dbReference type="PANTHER" id="PTHR43134">
    <property type="entry name" value="SIGNAL RECOGNITION PARTICLE RECEPTOR SUBUNIT ALPHA"/>
    <property type="match status" value="1"/>
</dbReference>
<evidence type="ECO:0000256" key="4">
    <source>
        <dbReference type="ARBA" id="ARBA00022801"/>
    </source>
</evidence>
<dbReference type="InterPro" id="IPR042101">
    <property type="entry name" value="SRP54_N_sf"/>
</dbReference>
<dbReference type="InterPro" id="IPR036225">
    <property type="entry name" value="SRP/SRP_N"/>
</dbReference>
<keyword evidence="6 9" id="KW-0472">Membrane</keyword>
<feature type="domain" description="SRP54-type proteins GTP-binding" evidence="11">
    <location>
        <begin position="413"/>
        <end position="426"/>
    </location>
</feature>
<keyword evidence="1 9" id="KW-1003">Cell membrane</keyword>
<protein>
    <recommendedName>
        <fullName evidence="9">Signal recognition particle receptor FtsY</fullName>
        <shortName evidence="9">SRP receptor</shortName>
        <ecNumber evidence="9">3.6.5.4</ecNumber>
    </recommendedName>
</protein>
<dbReference type="InterPro" id="IPR000897">
    <property type="entry name" value="SRP54_GTPase_dom"/>
</dbReference>
<dbReference type="GO" id="GO:0005525">
    <property type="term" value="F:GTP binding"/>
    <property type="evidence" value="ECO:0007669"/>
    <property type="project" value="UniProtKB-UniRule"/>
</dbReference>
<dbReference type="GO" id="GO:0003924">
    <property type="term" value="F:GTPase activity"/>
    <property type="evidence" value="ECO:0007669"/>
    <property type="project" value="UniProtKB-UniRule"/>
</dbReference>
<dbReference type="SMART" id="SM00382">
    <property type="entry name" value="AAA"/>
    <property type="match status" value="1"/>
</dbReference>
<dbReference type="SUPFAM" id="SSF47364">
    <property type="entry name" value="Domain of the SRP/SRP receptor G-proteins"/>
    <property type="match status" value="1"/>
</dbReference>
<evidence type="ECO:0000256" key="1">
    <source>
        <dbReference type="ARBA" id="ARBA00022475"/>
    </source>
</evidence>
<feature type="compositionally biased region" description="Basic and acidic residues" evidence="10">
    <location>
        <begin position="53"/>
        <end position="62"/>
    </location>
</feature>
<evidence type="ECO:0000259" key="11">
    <source>
        <dbReference type="PROSITE" id="PS00300"/>
    </source>
</evidence>
<evidence type="ECO:0000256" key="9">
    <source>
        <dbReference type="HAMAP-Rule" id="MF_00920"/>
    </source>
</evidence>
<dbReference type="SMART" id="SM00962">
    <property type="entry name" value="SRP54"/>
    <property type="match status" value="1"/>
</dbReference>
<name>A0ABD4ZZL6_9LACO</name>
<proteinExistence type="inferred from homology"/>
<organism evidence="12 13">
    <name type="scientific">Lactobacillus paragasseri</name>
    <dbReference type="NCBI Taxonomy" id="2107999"/>
    <lineage>
        <taxon>Bacteria</taxon>
        <taxon>Bacillati</taxon>
        <taxon>Bacillota</taxon>
        <taxon>Bacilli</taxon>
        <taxon>Lactobacillales</taxon>
        <taxon>Lactobacillaceae</taxon>
        <taxon>Lactobacillus</taxon>
    </lineage>
</organism>
<dbReference type="InterPro" id="IPR003593">
    <property type="entry name" value="AAA+_ATPase"/>
</dbReference>
<evidence type="ECO:0000313" key="12">
    <source>
        <dbReference type="EMBL" id="MDO6360926.1"/>
    </source>
</evidence>
<dbReference type="Gene3D" id="1.20.120.140">
    <property type="entry name" value="Signal recognition particle SRP54, nucleotide-binding domain"/>
    <property type="match status" value="1"/>
</dbReference>
<dbReference type="GO" id="GO:0005886">
    <property type="term" value="C:plasma membrane"/>
    <property type="evidence" value="ECO:0007669"/>
    <property type="project" value="UniProtKB-SubCell"/>
</dbReference>
<sequence>MGLFDKIKKSLFGHKDEDQEEKEEHKVDEETTEEAQDSEVNTEAGKPQNESDLALKETNKPDEETEDSDETPGWSDAGSAFEESQNEVEEKTTKAEDTSSEESKSEEYEDKISVSEPETDLAENTEEESAEKEDEQERYDKGLEKTNHSFGARLNAFFAKFRTVDEDFFDDLEDLLIESDVGFETAEELTDSLRDEAKLQNAKSHDDLKQVIVEKLVDIYDKGGEGKDSKLADDPEAKPNVYLFVGVNGAGKTTTIGKLAKRIKDSGKSVMMVAADTFRAGAVEQLVEWGRRDGVEVVTGPEKADPASVVYDGVKKAKDRGIDFLLVDTAGRLQNKVNLMSELDKIKRTIKKILPDQPNEVLLVLDGSTGQNALLQAKDFDKTTKLTGLVLTKLDGSSKGGVVLAIRNEMDLPVKLVGLGEKVDDLANFDAEKFAIGLFQGLI</sequence>
<comment type="subunit">
    <text evidence="9">Part of the signal recognition particle protein translocation system, which is composed of SRP and FtsY.</text>
</comment>
<evidence type="ECO:0000256" key="6">
    <source>
        <dbReference type="ARBA" id="ARBA00023136"/>
    </source>
</evidence>
<dbReference type="EC" id="3.6.5.4" evidence="9"/>
<dbReference type="Gene3D" id="3.40.50.300">
    <property type="entry name" value="P-loop containing nucleotide triphosphate hydrolases"/>
    <property type="match status" value="1"/>
</dbReference>
<feature type="binding site" evidence="9">
    <location>
        <begin position="328"/>
        <end position="332"/>
    </location>
    <ligand>
        <name>GTP</name>
        <dbReference type="ChEBI" id="CHEBI:37565"/>
    </ligand>
</feature>
<dbReference type="FunFam" id="1.20.120.140:FF:000002">
    <property type="entry name" value="Signal recognition particle receptor FtsY"/>
    <property type="match status" value="1"/>
</dbReference>
<evidence type="ECO:0000256" key="2">
    <source>
        <dbReference type="ARBA" id="ARBA00022490"/>
    </source>
</evidence>
<dbReference type="FunFam" id="3.40.50.300:FF:000053">
    <property type="entry name" value="Signal recognition particle receptor FtsY"/>
    <property type="match status" value="1"/>
</dbReference>
<dbReference type="RefSeq" id="WP_223889643.1">
    <property type="nucleotide sequence ID" value="NZ_BOPQ01000001.1"/>
</dbReference>
<dbReference type="Pfam" id="PF02881">
    <property type="entry name" value="SRP54_N"/>
    <property type="match status" value="1"/>
</dbReference>
<dbReference type="Pfam" id="PF00448">
    <property type="entry name" value="SRP54"/>
    <property type="match status" value="1"/>
</dbReference>
<feature type="compositionally biased region" description="Basic and acidic residues" evidence="10">
    <location>
        <begin position="88"/>
        <end position="113"/>
    </location>
</feature>
<evidence type="ECO:0000313" key="13">
    <source>
        <dbReference type="Proteomes" id="UP001169713"/>
    </source>
</evidence>
<dbReference type="PROSITE" id="PS00300">
    <property type="entry name" value="SRP54"/>
    <property type="match status" value="1"/>
</dbReference>
<dbReference type="NCBIfam" id="TIGR00064">
    <property type="entry name" value="ftsY"/>
    <property type="match status" value="1"/>
</dbReference>
<feature type="region of interest" description="Disordered" evidence="10">
    <location>
        <begin position="1"/>
        <end position="138"/>
    </location>
</feature>
<accession>A0ABD4ZZL6</accession>
<evidence type="ECO:0000256" key="10">
    <source>
        <dbReference type="SAM" id="MobiDB-lite"/>
    </source>
</evidence>
<comment type="similarity">
    <text evidence="9">Belongs to the GTP-binding SRP family. FtsY subfamily.</text>
</comment>
<dbReference type="HAMAP" id="MF_00920">
    <property type="entry name" value="FtsY"/>
    <property type="match status" value="1"/>
</dbReference>
<keyword evidence="3 9" id="KW-0547">Nucleotide-binding</keyword>
<comment type="caution">
    <text evidence="12">The sequence shown here is derived from an EMBL/GenBank/DDBJ whole genome shotgun (WGS) entry which is preliminary data.</text>
</comment>
<keyword evidence="7 9" id="KW-0675">Receptor</keyword>
<feature type="compositionally biased region" description="Basic and acidic residues" evidence="10">
    <location>
        <begin position="1"/>
        <end position="29"/>
    </location>
</feature>
<evidence type="ECO:0000256" key="8">
    <source>
        <dbReference type="ARBA" id="ARBA00048027"/>
    </source>
</evidence>
<dbReference type="InterPro" id="IPR027417">
    <property type="entry name" value="P-loop_NTPase"/>
</dbReference>
<dbReference type="InterPro" id="IPR013822">
    <property type="entry name" value="Signal_recog_particl_SRP54_hlx"/>
</dbReference>
<dbReference type="AlphaFoldDB" id="A0ABD4ZZL6"/>
<gene>
    <name evidence="9 12" type="primary">ftsY</name>
    <name evidence="12" type="ORF">Q4436_02165</name>
</gene>
<reference evidence="12" key="1">
    <citation type="submission" date="2023-07" db="EMBL/GenBank/DDBJ databases">
        <title>Whole Genome Sequencing of Colonoscopy isolates.</title>
        <authorList>
            <person name="Surve S.V."/>
            <person name="Valls R.A."/>
            <person name="Barrak K.E."/>
            <person name="Gardner T.B."/>
            <person name="O'Toole G.A."/>
        </authorList>
    </citation>
    <scope>NUCLEOTIDE SEQUENCE</scope>
    <source>
        <strain evidence="12">GP0003</strain>
    </source>
</reference>
<evidence type="ECO:0000256" key="7">
    <source>
        <dbReference type="ARBA" id="ARBA00023170"/>
    </source>
</evidence>
<keyword evidence="4 9" id="KW-0378">Hydrolase</keyword>
<feature type="binding site" evidence="9">
    <location>
        <begin position="392"/>
        <end position="395"/>
    </location>
    <ligand>
        <name>GTP</name>
        <dbReference type="ChEBI" id="CHEBI:37565"/>
    </ligand>
</feature>
<evidence type="ECO:0000256" key="3">
    <source>
        <dbReference type="ARBA" id="ARBA00022741"/>
    </source>
</evidence>
<dbReference type="InterPro" id="IPR004390">
    <property type="entry name" value="SR_rcpt_FtsY"/>
</dbReference>